<dbReference type="InterPro" id="IPR059052">
    <property type="entry name" value="HH_YbhG-like"/>
</dbReference>
<dbReference type="RefSeq" id="WP_023068438.1">
    <property type="nucleotide sequence ID" value="NZ_AUZM01000061.1"/>
</dbReference>
<gene>
    <name evidence="8" type="ORF">M595_4738</name>
</gene>
<feature type="compositionally biased region" description="Low complexity" evidence="4">
    <location>
        <begin position="30"/>
        <end position="39"/>
    </location>
</feature>
<evidence type="ECO:0000259" key="6">
    <source>
        <dbReference type="Pfam" id="PF25944"/>
    </source>
</evidence>
<dbReference type="OrthoDB" id="5379451at2"/>
<protein>
    <submittedName>
        <fullName evidence="8">Efflux transporter, RND family, MFP subunit</fullName>
    </submittedName>
</protein>
<name>U7QBR2_9CYAN</name>
<dbReference type="Proteomes" id="UP000017127">
    <property type="component" value="Unassembled WGS sequence"/>
</dbReference>
<evidence type="ECO:0000256" key="3">
    <source>
        <dbReference type="SAM" id="Coils"/>
    </source>
</evidence>
<dbReference type="GO" id="GO:1990281">
    <property type="term" value="C:efflux pump complex"/>
    <property type="evidence" value="ECO:0007669"/>
    <property type="project" value="TreeGrafter"/>
</dbReference>
<reference evidence="8 9" key="1">
    <citation type="journal article" date="2013" name="Front. Microbiol.">
        <title>Comparative genomic analyses of the cyanobacterium, Lyngbya aestuarii BL J, a powerful hydrogen producer.</title>
        <authorList>
            <person name="Kothari A."/>
            <person name="Vaughn M."/>
            <person name="Garcia-Pichel F."/>
        </authorList>
    </citation>
    <scope>NUCLEOTIDE SEQUENCE [LARGE SCALE GENOMIC DNA]</scope>
    <source>
        <strain evidence="8 9">BL J</strain>
    </source>
</reference>
<dbReference type="SUPFAM" id="SSF111369">
    <property type="entry name" value="HlyD-like secretion proteins"/>
    <property type="match status" value="2"/>
</dbReference>
<organism evidence="8 9">
    <name type="scientific">Lyngbya aestuarii BL J</name>
    <dbReference type="NCBI Taxonomy" id="1348334"/>
    <lineage>
        <taxon>Bacteria</taxon>
        <taxon>Bacillati</taxon>
        <taxon>Cyanobacteriota</taxon>
        <taxon>Cyanophyceae</taxon>
        <taxon>Oscillatoriophycideae</taxon>
        <taxon>Oscillatoriales</taxon>
        <taxon>Microcoleaceae</taxon>
        <taxon>Lyngbya</taxon>
    </lineage>
</organism>
<accession>U7QBR2</accession>
<comment type="caution">
    <text evidence="8">The sequence shown here is derived from an EMBL/GenBank/DDBJ whole genome shotgun (WGS) entry which is preliminary data.</text>
</comment>
<dbReference type="NCBIfam" id="TIGR01730">
    <property type="entry name" value="RND_mfp"/>
    <property type="match status" value="1"/>
</dbReference>
<evidence type="ECO:0000256" key="1">
    <source>
        <dbReference type="ARBA" id="ARBA00004236"/>
    </source>
</evidence>
<dbReference type="PATRIC" id="fig|1348334.3.peg.4579"/>
<dbReference type="AlphaFoldDB" id="U7QBR2"/>
<dbReference type="InterPro" id="IPR058637">
    <property type="entry name" value="YknX-like_C"/>
</dbReference>
<evidence type="ECO:0000256" key="2">
    <source>
        <dbReference type="ARBA" id="ARBA00009477"/>
    </source>
</evidence>
<dbReference type="Pfam" id="PF25944">
    <property type="entry name" value="Beta-barrel_RND"/>
    <property type="match status" value="1"/>
</dbReference>
<feature type="domain" description="YbhG-like alpha-helical hairpin" evidence="5">
    <location>
        <begin position="156"/>
        <end position="203"/>
    </location>
</feature>
<comment type="similarity">
    <text evidence="2">Belongs to the membrane fusion protein (MFP) (TC 8.A.1) family.</text>
</comment>
<dbReference type="Gene3D" id="2.40.420.20">
    <property type="match status" value="1"/>
</dbReference>
<dbReference type="InterPro" id="IPR058626">
    <property type="entry name" value="MdtA-like_b-barrel"/>
</dbReference>
<dbReference type="Gene3D" id="2.40.30.170">
    <property type="match status" value="1"/>
</dbReference>
<keyword evidence="3" id="KW-0175">Coiled coil</keyword>
<comment type="subcellular location">
    <subcellularLocation>
        <location evidence="1">Cell membrane</location>
    </subcellularLocation>
</comment>
<dbReference type="Pfam" id="PF25881">
    <property type="entry name" value="HH_YBHG"/>
    <property type="match status" value="1"/>
</dbReference>
<dbReference type="Pfam" id="PF25989">
    <property type="entry name" value="YknX_C"/>
    <property type="match status" value="1"/>
</dbReference>
<dbReference type="GO" id="GO:0015562">
    <property type="term" value="F:efflux transmembrane transporter activity"/>
    <property type="evidence" value="ECO:0007669"/>
    <property type="project" value="TreeGrafter"/>
</dbReference>
<evidence type="ECO:0000313" key="9">
    <source>
        <dbReference type="Proteomes" id="UP000017127"/>
    </source>
</evidence>
<evidence type="ECO:0000256" key="4">
    <source>
        <dbReference type="SAM" id="MobiDB-lite"/>
    </source>
</evidence>
<evidence type="ECO:0000313" key="8">
    <source>
        <dbReference type="EMBL" id="ERT05304.1"/>
    </source>
</evidence>
<feature type="region of interest" description="Disordered" evidence="4">
    <location>
        <begin position="1"/>
        <end position="46"/>
    </location>
</feature>
<evidence type="ECO:0000259" key="7">
    <source>
        <dbReference type="Pfam" id="PF25989"/>
    </source>
</evidence>
<feature type="domain" description="Multidrug resistance protein MdtA-like beta-barrel" evidence="6">
    <location>
        <begin position="443"/>
        <end position="491"/>
    </location>
</feature>
<evidence type="ECO:0000259" key="5">
    <source>
        <dbReference type="Pfam" id="PF25881"/>
    </source>
</evidence>
<sequence length="574" mass="62976">MSNAPLSKSTEKEAQDSSTAFNPMLDDAVDQPQVSSTPSQPQPQPVKQGLKWLQVLIVIAMALGSGFVGGKWWENQQANKPQAASQEASRSRTVPVKLATVEGTTLQEKSEFVGTLEAIRSVDIRSETEGRITRIFVDSGDTVTEGQAIARLKSDNIEAELRRAQANVTRAQANLDQLKAGTRPEEIDQAEARLNQAQARLNELKAGTRSEEVAQARARLNQAEARLADARSGSLEDEIAQARSRIEANQADLELARERTNRYNQLREQGAVSQDELEEFRQNERRLSATVEESQRRLQQLQQSQRTQIEQLQSTVEEERQALRQLENGARPEEIALVEAEVAEVKSELNQLLNGTRPEEIAQAEAEVAEAIAEVSGLEVQLEETAIVAPFTGIIGDVSGKIGDFLSQGDAITTLTENRRLDLRLPIPIEQKADLKIGLPVKISDPQGEFLATGKISFISPTVNQNSQSLLAKATFDNPEGRLRDNQFVRSTVIWNERSGTVIVPVNAITFQGDKRFVYISEGVETLTAKKQQVELGLVQGDNAEVLSGLRPGQKLIVSGTQKLSDGAAIKVVE</sequence>
<feature type="domain" description="YknX-like C-terminal permuted SH3-like" evidence="7">
    <location>
        <begin position="504"/>
        <end position="572"/>
    </location>
</feature>
<dbReference type="EMBL" id="AUZM01000061">
    <property type="protein sequence ID" value="ERT05304.1"/>
    <property type="molecule type" value="Genomic_DNA"/>
</dbReference>
<dbReference type="Gene3D" id="2.40.50.100">
    <property type="match status" value="1"/>
</dbReference>
<dbReference type="PANTHER" id="PTHR30469:SF39">
    <property type="entry name" value="SLL0180 PROTEIN"/>
    <property type="match status" value="1"/>
</dbReference>
<keyword evidence="9" id="KW-1185">Reference proteome</keyword>
<dbReference type="PANTHER" id="PTHR30469">
    <property type="entry name" value="MULTIDRUG RESISTANCE PROTEIN MDTA"/>
    <property type="match status" value="1"/>
</dbReference>
<dbReference type="InterPro" id="IPR006143">
    <property type="entry name" value="RND_pump_MFP"/>
</dbReference>
<proteinExistence type="inferred from homology"/>
<feature type="coiled-coil region" evidence="3">
    <location>
        <begin position="154"/>
        <end position="381"/>
    </location>
</feature>